<evidence type="ECO:0000256" key="1">
    <source>
        <dbReference type="ARBA" id="ARBA00000085"/>
    </source>
</evidence>
<dbReference type="InterPro" id="IPR004358">
    <property type="entry name" value="Sig_transdc_His_kin-like_C"/>
</dbReference>
<dbReference type="CDD" id="cd00075">
    <property type="entry name" value="HATPase"/>
    <property type="match status" value="1"/>
</dbReference>
<dbReference type="SMART" id="SM00387">
    <property type="entry name" value="HATPase_c"/>
    <property type="match status" value="1"/>
</dbReference>
<dbReference type="Pfam" id="PF00512">
    <property type="entry name" value="HisKA"/>
    <property type="match status" value="1"/>
</dbReference>
<keyword evidence="6 8" id="KW-0418">Kinase</keyword>
<dbReference type="InterPro" id="IPR036097">
    <property type="entry name" value="HisK_dim/P_sf"/>
</dbReference>
<keyword evidence="4" id="KW-0597">Phosphoprotein</keyword>
<dbReference type="Gene3D" id="3.30.565.10">
    <property type="entry name" value="Histidine kinase-like ATPase, C-terminal domain"/>
    <property type="match status" value="1"/>
</dbReference>
<dbReference type="SUPFAM" id="SSF55785">
    <property type="entry name" value="PYP-like sensor domain (PAS domain)"/>
    <property type="match status" value="1"/>
</dbReference>
<evidence type="ECO:0000256" key="4">
    <source>
        <dbReference type="ARBA" id="ARBA00022553"/>
    </source>
</evidence>
<sequence>MGWLQYVAVEREFTEDDRTRAEISLLVSERLEAKVDNAVSLVTAAAEILKSEEGEPAEKLNLILEELCKASPDILNMHFDDPSAVSVAFSPRKNKRGESNIGVSHKDRSHWKNPYVKDGISVSGLVQAVGASDRKIVNITKPVYSNGRFVGLAVAALDLEQIAAQVLKGLATDAYQIGIFGRNGEVIFSSGKSVPLHNLSIEERTHRSFTFSNAEYYGYVRPLAVTDWSVGVFSRTVDRKTVLVQLFIRNVFVWLATFLAAIVIGFLASISVVRAVEKLTRQMTAARILPDKSEKIKSPRELVQLQRTYGRMQERLLAAQTRLKELNSSLEAKVKAQVETIQRHEALLTSLFSDMNEGIVLFNQKLEMRFRNPSAVRLLNLSENEARKRFLALVKEMHQSPDKHLFIHSGVYDLELRMFESGTKDVFCVIARDATSEVQIDRLKDELIGIAAHELKTPLAGVRMAAECLVKTVQDPESKETAAELLESADEMKDMISRWLDVAKLQTGSYEIHPEFCLIKPMIRKALKHFSGFKDFECSLEISPDAAAANVDKQAFMQIIQNLLSNAYKYRKEGSVCRVKIQTRKLGDFLELMVEDDGIGVPESALDKIFDRFYQVRMDSARKIGGTGLGLYITKELVLLHKGKVTVASTLGEGTVFTLELPALPTETANEEEE</sequence>
<evidence type="ECO:0000256" key="7">
    <source>
        <dbReference type="ARBA" id="ARBA00023012"/>
    </source>
</evidence>
<evidence type="ECO:0000313" key="8">
    <source>
        <dbReference type="EMBL" id="MTU43199.1"/>
    </source>
</evidence>
<accession>A0A6I3S0J4</accession>
<dbReference type="Gene3D" id="1.10.287.130">
    <property type="match status" value="1"/>
</dbReference>
<dbReference type="AlphaFoldDB" id="A0A6I3S0J4"/>
<evidence type="ECO:0000256" key="2">
    <source>
        <dbReference type="ARBA" id="ARBA00004429"/>
    </source>
</evidence>
<dbReference type="GO" id="GO:0004721">
    <property type="term" value="F:phosphoprotein phosphatase activity"/>
    <property type="evidence" value="ECO:0007669"/>
    <property type="project" value="TreeGrafter"/>
</dbReference>
<evidence type="ECO:0000313" key="9">
    <source>
        <dbReference type="Proteomes" id="UP000462362"/>
    </source>
</evidence>
<dbReference type="PROSITE" id="PS50109">
    <property type="entry name" value="HIS_KIN"/>
    <property type="match status" value="1"/>
</dbReference>
<dbReference type="GO" id="GO:0005886">
    <property type="term" value="C:plasma membrane"/>
    <property type="evidence" value="ECO:0007669"/>
    <property type="project" value="UniProtKB-SubCell"/>
</dbReference>
<comment type="caution">
    <text evidence="8">The sequence shown here is derived from an EMBL/GenBank/DDBJ whole genome shotgun (WGS) entry which is preliminary data.</text>
</comment>
<name>A0A6I3S0J4_9BURK</name>
<dbReference type="EMBL" id="WNCL01000014">
    <property type="protein sequence ID" value="MTU43199.1"/>
    <property type="molecule type" value="Genomic_DNA"/>
</dbReference>
<dbReference type="SMART" id="SM00388">
    <property type="entry name" value="HisKA"/>
    <property type="match status" value="1"/>
</dbReference>
<keyword evidence="5" id="KW-0808">Transferase</keyword>
<evidence type="ECO:0000256" key="3">
    <source>
        <dbReference type="ARBA" id="ARBA00012438"/>
    </source>
</evidence>
<dbReference type="InterPro" id="IPR050351">
    <property type="entry name" value="BphY/WalK/GraS-like"/>
</dbReference>
<dbReference type="GO" id="GO:0016036">
    <property type="term" value="P:cellular response to phosphate starvation"/>
    <property type="evidence" value="ECO:0007669"/>
    <property type="project" value="TreeGrafter"/>
</dbReference>
<dbReference type="FunFam" id="3.30.565.10:FF:000006">
    <property type="entry name" value="Sensor histidine kinase WalK"/>
    <property type="match status" value="1"/>
</dbReference>
<dbReference type="PANTHER" id="PTHR45453:SF1">
    <property type="entry name" value="PHOSPHATE REGULON SENSOR PROTEIN PHOR"/>
    <property type="match status" value="1"/>
</dbReference>
<dbReference type="InterPro" id="IPR005467">
    <property type="entry name" value="His_kinase_dom"/>
</dbReference>
<dbReference type="CDD" id="cd18773">
    <property type="entry name" value="PDC1_HK_sensor"/>
    <property type="match status" value="1"/>
</dbReference>
<reference evidence="8 9" key="1">
    <citation type="journal article" date="2019" name="Nat. Med.">
        <title>A library of human gut bacterial isolates paired with longitudinal multiomics data enables mechanistic microbiome research.</title>
        <authorList>
            <person name="Poyet M."/>
            <person name="Groussin M."/>
            <person name="Gibbons S.M."/>
            <person name="Avila-Pacheco J."/>
            <person name="Jiang X."/>
            <person name="Kearney S.M."/>
            <person name="Perrotta A.R."/>
            <person name="Berdy B."/>
            <person name="Zhao S."/>
            <person name="Lieberman T.D."/>
            <person name="Swanson P.K."/>
            <person name="Smith M."/>
            <person name="Roesemann S."/>
            <person name="Alexander J.E."/>
            <person name="Rich S.A."/>
            <person name="Livny J."/>
            <person name="Vlamakis H."/>
            <person name="Clish C."/>
            <person name="Bullock K."/>
            <person name="Deik A."/>
            <person name="Scott J."/>
            <person name="Pierce K.A."/>
            <person name="Xavier R.J."/>
            <person name="Alm E.J."/>
        </authorList>
    </citation>
    <scope>NUCLEOTIDE SEQUENCE [LARGE SCALE GENOMIC DNA]</scope>
    <source>
        <strain evidence="8 9">BIOML-A2</strain>
    </source>
</reference>
<dbReference type="PANTHER" id="PTHR45453">
    <property type="entry name" value="PHOSPHATE REGULON SENSOR PROTEIN PHOR"/>
    <property type="match status" value="1"/>
</dbReference>
<comment type="subcellular location">
    <subcellularLocation>
        <location evidence="2">Cell inner membrane</location>
        <topology evidence="2">Multi-pass membrane protein</topology>
    </subcellularLocation>
</comment>
<dbReference type="InterPro" id="IPR003594">
    <property type="entry name" value="HATPase_dom"/>
</dbReference>
<dbReference type="Proteomes" id="UP000462362">
    <property type="component" value="Unassembled WGS sequence"/>
</dbReference>
<dbReference type="SUPFAM" id="SSF47384">
    <property type="entry name" value="Homodimeric domain of signal transducing histidine kinase"/>
    <property type="match status" value="1"/>
</dbReference>
<evidence type="ECO:0000256" key="6">
    <source>
        <dbReference type="ARBA" id="ARBA00022777"/>
    </source>
</evidence>
<proteinExistence type="predicted"/>
<dbReference type="PRINTS" id="PR00344">
    <property type="entry name" value="BCTRLSENSOR"/>
</dbReference>
<keyword evidence="7" id="KW-0902">Two-component regulatory system</keyword>
<dbReference type="RefSeq" id="WP_155165479.1">
    <property type="nucleotide sequence ID" value="NZ_DBGEAO010000120.1"/>
</dbReference>
<comment type="catalytic activity">
    <reaction evidence="1">
        <text>ATP + protein L-histidine = ADP + protein N-phospho-L-histidine.</text>
        <dbReference type="EC" id="2.7.13.3"/>
    </reaction>
</comment>
<dbReference type="InterPro" id="IPR003661">
    <property type="entry name" value="HisK_dim/P_dom"/>
</dbReference>
<dbReference type="InterPro" id="IPR036890">
    <property type="entry name" value="HATPase_C_sf"/>
</dbReference>
<organism evidence="8 9">
    <name type="scientific">Parasutterella excrementihominis</name>
    <dbReference type="NCBI Taxonomy" id="487175"/>
    <lineage>
        <taxon>Bacteria</taxon>
        <taxon>Pseudomonadati</taxon>
        <taxon>Pseudomonadota</taxon>
        <taxon>Betaproteobacteria</taxon>
        <taxon>Burkholderiales</taxon>
        <taxon>Sutterellaceae</taxon>
        <taxon>Parasutterella</taxon>
    </lineage>
</organism>
<dbReference type="SUPFAM" id="SSF55874">
    <property type="entry name" value="ATPase domain of HSP90 chaperone/DNA topoisomerase II/histidine kinase"/>
    <property type="match status" value="1"/>
</dbReference>
<dbReference type="EC" id="2.7.13.3" evidence="3"/>
<dbReference type="CDD" id="cd00082">
    <property type="entry name" value="HisKA"/>
    <property type="match status" value="1"/>
</dbReference>
<dbReference type="GO" id="GO:0000155">
    <property type="term" value="F:phosphorelay sensor kinase activity"/>
    <property type="evidence" value="ECO:0007669"/>
    <property type="project" value="InterPro"/>
</dbReference>
<dbReference type="Pfam" id="PF02518">
    <property type="entry name" value="HATPase_c"/>
    <property type="match status" value="1"/>
</dbReference>
<dbReference type="Gene3D" id="3.30.450.20">
    <property type="entry name" value="PAS domain"/>
    <property type="match status" value="2"/>
</dbReference>
<evidence type="ECO:0000256" key="5">
    <source>
        <dbReference type="ARBA" id="ARBA00022679"/>
    </source>
</evidence>
<gene>
    <name evidence="8" type="ORF">GMD42_06100</name>
</gene>
<protein>
    <recommendedName>
        <fullName evidence="3">histidine kinase</fullName>
        <ecNumber evidence="3">2.7.13.3</ecNumber>
    </recommendedName>
</protein>
<dbReference type="InterPro" id="IPR035965">
    <property type="entry name" value="PAS-like_dom_sf"/>
</dbReference>